<protein>
    <submittedName>
        <fullName evidence="1">Uncharacterized protein</fullName>
    </submittedName>
</protein>
<proteinExistence type="predicted"/>
<gene>
    <name evidence="1" type="ORF">HWQ62_00477</name>
</gene>
<evidence type="ECO:0000313" key="1">
    <source>
        <dbReference type="EMBL" id="QOI90608.1"/>
    </source>
</evidence>
<name>A0A7M3UPC7_POV01</name>
<organism evidence="1">
    <name type="scientific">Pyramimonas orientalis virus</name>
    <name type="common">PoV01</name>
    <dbReference type="NCBI Taxonomy" id="455367"/>
    <lineage>
        <taxon>Viruses</taxon>
        <taxon>Varidnaviria</taxon>
        <taxon>Bamfordvirae</taxon>
        <taxon>Nucleocytoviricota</taxon>
        <taxon>Megaviricetes</taxon>
        <taxon>Imitervirales</taxon>
        <taxon>Allomimiviridae</taxon>
        <taxon>Heliosvirus</taxon>
        <taxon>Heliosvirus raunefjordenense</taxon>
    </lineage>
</organism>
<organismHost>
    <name type="scientific">Pyramimonas plurioculata</name>
    <dbReference type="NCBI Taxonomy" id="36893"/>
</organismHost>
<sequence>MRYNEDTMRYHNDTMRYHRDTMRYHRDTMRYHRDTMRYHRDTMNKNLYKKLKKNNVVFIILSQASKPITITITITIKQFKTSKKMSFSMEDVKTYIQRVQKESYCLTAAYWRENQNEEWYIKSMWCGVSYNIYSHPCIPYIELMECRDEEEDKVELLAFIKQVFQSHKLDEEQNNYELMMSVAQEKFDKL</sequence>
<accession>A0A7M3UPC7</accession>
<dbReference type="EMBL" id="MT663542">
    <property type="protein sequence ID" value="QOI90608.1"/>
    <property type="molecule type" value="Genomic_DNA"/>
</dbReference>
<reference evidence="1" key="1">
    <citation type="submission" date="2020-06" db="EMBL/GenBank/DDBJ databases">
        <title>Lateral gene transfer of anion-conducting channel rhodopsins between green algae and giant viruses.</title>
        <authorList>
            <person name="Rozenberg A."/>
            <person name="Oppermann J."/>
            <person name="Wietek J."/>
            <person name="Fernandez Lahore R.G."/>
            <person name="Sandaa R.-A."/>
            <person name="Bratbak G."/>
            <person name="Hegemann P."/>
            <person name="Beja O."/>
        </authorList>
    </citation>
    <scope>NUCLEOTIDE SEQUENCE</scope>
    <source>
        <strain evidence="1">01B</strain>
    </source>
</reference>